<dbReference type="Proteomes" id="UP000183487">
    <property type="component" value="Unassembled WGS sequence"/>
</dbReference>
<dbReference type="AlphaFoldDB" id="A0A1H1JYB7"/>
<evidence type="ECO:0000256" key="1">
    <source>
        <dbReference type="SAM" id="MobiDB-lite"/>
    </source>
</evidence>
<reference evidence="3" key="1">
    <citation type="submission" date="2016-10" db="EMBL/GenBank/DDBJ databases">
        <authorList>
            <person name="Varghese N."/>
            <person name="Submissions S."/>
        </authorList>
    </citation>
    <scope>NUCLEOTIDE SEQUENCE [LARGE SCALE GENOMIC DNA]</scope>
    <source>
        <strain evidence="3">GAS106B</strain>
    </source>
</reference>
<name>A0A1H1JYB7_9BURK</name>
<protein>
    <submittedName>
        <fullName evidence="2">Uncharacterized protein</fullName>
    </submittedName>
</protein>
<accession>A0A1H1JYB7</accession>
<keyword evidence="3" id="KW-1185">Reference proteome</keyword>
<feature type="region of interest" description="Disordered" evidence="1">
    <location>
        <begin position="67"/>
        <end position="96"/>
    </location>
</feature>
<proteinExistence type="predicted"/>
<dbReference type="EMBL" id="FNKP01000004">
    <property type="protein sequence ID" value="SDR54936.1"/>
    <property type="molecule type" value="Genomic_DNA"/>
</dbReference>
<organism evidence="2 3">
    <name type="scientific">Paraburkholderia fungorum</name>
    <dbReference type="NCBI Taxonomy" id="134537"/>
    <lineage>
        <taxon>Bacteria</taxon>
        <taxon>Pseudomonadati</taxon>
        <taxon>Pseudomonadota</taxon>
        <taxon>Betaproteobacteria</taxon>
        <taxon>Burkholderiales</taxon>
        <taxon>Burkholderiaceae</taxon>
        <taxon>Paraburkholderia</taxon>
    </lineage>
</organism>
<gene>
    <name evidence="2" type="ORF">SAMN05443245_7544</name>
</gene>
<sequence>MLQMGCSRLSADFGNVGQKDTALGVAVCSDPGNLAPLTPCWRSGIGTGALLFDLSGDRVGNARIKTVRKQQDTSTGQRHRTKKSAFPGQRSALRIQ</sequence>
<evidence type="ECO:0000313" key="2">
    <source>
        <dbReference type="EMBL" id="SDR54936.1"/>
    </source>
</evidence>
<evidence type="ECO:0000313" key="3">
    <source>
        <dbReference type="Proteomes" id="UP000183487"/>
    </source>
</evidence>